<organism evidence="11 12">
    <name type="scientific">Providencia heimbachae ATCC 35613</name>
    <dbReference type="NCBI Taxonomy" id="1354272"/>
    <lineage>
        <taxon>Bacteria</taxon>
        <taxon>Pseudomonadati</taxon>
        <taxon>Pseudomonadota</taxon>
        <taxon>Gammaproteobacteria</taxon>
        <taxon>Enterobacterales</taxon>
        <taxon>Morganellaceae</taxon>
        <taxon>Providencia</taxon>
    </lineage>
</organism>
<keyword evidence="4 9" id="KW-0456">Lyase</keyword>
<keyword evidence="12" id="KW-1185">Reference proteome</keyword>
<evidence type="ECO:0000256" key="5">
    <source>
        <dbReference type="ARBA" id="ARBA00023244"/>
    </source>
</evidence>
<dbReference type="GO" id="GO:0006782">
    <property type="term" value="P:protoporphyrinogen IX biosynthetic process"/>
    <property type="evidence" value="ECO:0007669"/>
    <property type="project" value="UniProtKB-UniRule"/>
</dbReference>
<accession>A0A1B7JVJ1</accession>
<evidence type="ECO:0000256" key="6">
    <source>
        <dbReference type="ARBA" id="ARBA00037589"/>
    </source>
</evidence>
<comment type="caution">
    <text evidence="11">The sequence shown here is derived from an EMBL/GenBank/DDBJ whole genome shotgun (WGS) entry which is preliminary data.</text>
</comment>
<evidence type="ECO:0000256" key="3">
    <source>
        <dbReference type="ARBA" id="ARBA00013109"/>
    </source>
</evidence>
<dbReference type="OrthoDB" id="9787650at2"/>
<proteinExistence type="inferred from homology"/>
<dbReference type="PATRIC" id="fig|1354272.4.peg.1926"/>
<dbReference type="AlphaFoldDB" id="A0A1B7JVJ1"/>
<evidence type="ECO:0000256" key="8">
    <source>
        <dbReference type="ARBA" id="ARBA00048617"/>
    </source>
</evidence>
<dbReference type="EC" id="4.2.1.75" evidence="3 9"/>
<evidence type="ECO:0000313" key="12">
    <source>
        <dbReference type="Proteomes" id="UP000078224"/>
    </source>
</evidence>
<name>A0A1B7JVJ1_9GAMM</name>
<dbReference type="GO" id="GO:0006780">
    <property type="term" value="P:uroporphyrinogen III biosynthetic process"/>
    <property type="evidence" value="ECO:0007669"/>
    <property type="project" value="UniProtKB-UniRule"/>
</dbReference>
<evidence type="ECO:0000313" key="11">
    <source>
        <dbReference type="EMBL" id="OAT51895.1"/>
    </source>
</evidence>
<evidence type="ECO:0000256" key="2">
    <source>
        <dbReference type="ARBA" id="ARBA00008133"/>
    </source>
</evidence>
<dbReference type="UniPathway" id="UPA00251">
    <property type="reaction ID" value="UER00320"/>
</dbReference>
<dbReference type="InterPro" id="IPR003754">
    <property type="entry name" value="4pyrrol_synth_uPrphyn_synth"/>
</dbReference>
<gene>
    <name evidence="11" type="ORF">M998_1890</name>
</gene>
<comment type="catalytic activity">
    <reaction evidence="8 9">
        <text>hydroxymethylbilane = uroporphyrinogen III + H2O</text>
        <dbReference type="Rhea" id="RHEA:18965"/>
        <dbReference type="ChEBI" id="CHEBI:15377"/>
        <dbReference type="ChEBI" id="CHEBI:57308"/>
        <dbReference type="ChEBI" id="CHEBI:57845"/>
        <dbReference type="EC" id="4.2.1.75"/>
    </reaction>
</comment>
<dbReference type="CDD" id="cd06578">
    <property type="entry name" value="HemD"/>
    <property type="match status" value="1"/>
</dbReference>
<dbReference type="GO" id="GO:0004852">
    <property type="term" value="F:uroporphyrinogen-III synthase activity"/>
    <property type="evidence" value="ECO:0007669"/>
    <property type="project" value="UniProtKB-UniRule"/>
</dbReference>
<dbReference type="PANTHER" id="PTHR38042">
    <property type="entry name" value="UROPORPHYRINOGEN-III SYNTHASE, CHLOROPLASTIC"/>
    <property type="match status" value="1"/>
</dbReference>
<reference evidence="11 12" key="1">
    <citation type="submission" date="2016-04" db="EMBL/GenBank/DDBJ databases">
        <title>ATOL: Assembling a taxonomically balanced genome-scale reconstruction of the evolutionary history of the Enterobacteriaceae.</title>
        <authorList>
            <person name="Plunkett G.III."/>
            <person name="Neeno-Eckwall E.C."/>
            <person name="Glasner J.D."/>
            <person name="Perna N.T."/>
        </authorList>
    </citation>
    <scope>NUCLEOTIDE SEQUENCE [LARGE SCALE GENOMIC DNA]</scope>
    <source>
        <strain evidence="11 12">ATCC 35613</strain>
    </source>
</reference>
<dbReference type="RefSeq" id="WP_068908594.1">
    <property type="nucleotide sequence ID" value="NZ_LXEW01000027.1"/>
</dbReference>
<evidence type="ECO:0000256" key="7">
    <source>
        <dbReference type="ARBA" id="ARBA00040167"/>
    </source>
</evidence>
<comment type="function">
    <text evidence="6 9">Catalyzes cyclization of the linear tetrapyrrole, hydroxymethylbilane, to the macrocyclic uroporphyrinogen III.</text>
</comment>
<evidence type="ECO:0000256" key="9">
    <source>
        <dbReference type="RuleBase" id="RU366031"/>
    </source>
</evidence>
<evidence type="ECO:0000256" key="4">
    <source>
        <dbReference type="ARBA" id="ARBA00023239"/>
    </source>
</evidence>
<dbReference type="SUPFAM" id="SSF69618">
    <property type="entry name" value="HemD-like"/>
    <property type="match status" value="1"/>
</dbReference>
<dbReference type="Proteomes" id="UP000078224">
    <property type="component" value="Unassembled WGS sequence"/>
</dbReference>
<comment type="similarity">
    <text evidence="2 9">Belongs to the uroporphyrinogen-III synthase family.</text>
</comment>
<keyword evidence="5 9" id="KW-0627">Porphyrin biosynthesis</keyword>
<dbReference type="Gene3D" id="3.40.50.10090">
    <property type="match status" value="2"/>
</dbReference>
<comment type="pathway">
    <text evidence="1 9">Porphyrin-containing compound metabolism; protoporphyrin-IX biosynthesis; coproporphyrinogen-III from 5-aminolevulinate: step 3/4.</text>
</comment>
<feature type="domain" description="Tetrapyrrole biosynthesis uroporphyrinogen III synthase" evidence="10">
    <location>
        <begin position="14"/>
        <end position="242"/>
    </location>
</feature>
<dbReference type="EMBL" id="LXEW01000027">
    <property type="protein sequence ID" value="OAT51895.1"/>
    <property type="molecule type" value="Genomic_DNA"/>
</dbReference>
<protein>
    <recommendedName>
        <fullName evidence="7 9">Uroporphyrinogen-III synthase</fullName>
        <ecNumber evidence="3 9">4.2.1.75</ecNumber>
    </recommendedName>
</protein>
<sequence>MRVLVTRPEATSSELIAAINAIGGEAYASPLISIGPGAELSQLIAKLNNLENSDLVFLLSKNAVWYANLTLEQAGRNWSDKLSYYGIGRSTGQYFQRTTGQTICWADHGETSEILLTLPELQFLEGKRALLLRGNGGRELLASTLRARGAQVDYCECYARHPVYYEKTAFNQKWSQANISDIVITSGQMLTLLNELIAEDIKEWWFSRRLIVVSERIADQARQSGWHRVCVANSADNNALLEALISTDMGC</sequence>
<evidence type="ECO:0000259" key="10">
    <source>
        <dbReference type="Pfam" id="PF02602"/>
    </source>
</evidence>
<dbReference type="InterPro" id="IPR039793">
    <property type="entry name" value="UROS/Hem4"/>
</dbReference>
<evidence type="ECO:0000256" key="1">
    <source>
        <dbReference type="ARBA" id="ARBA00004772"/>
    </source>
</evidence>
<dbReference type="InterPro" id="IPR036108">
    <property type="entry name" value="4pyrrol_syn_uPrphyn_synt_sf"/>
</dbReference>
<dbReference type="PANTHER" id="PTHR38042:SF1">
    <property type="entry name" value="UROPORPHYRINOGEN-III SYNTHASE, CHLOROPLASTIC"/>
    <property type="match status" value="1"/>
</dbReference>
<dbReference type="Pfam" id="PF02602">
    <property type="entry name" value="HEM4"/>
    <property type="match status" value="1"/>
</dbReference>